<dbReference type="Proteomes" id="UP001194468">
    <property type="component" value="Unassembled WGS sequence"/>
</dbReference>
<protein>
    <submittedName>
        <fullName evidence="1">Uncharacterized protein</fullName>
    </submittedName>
</protein>
<dbReference type="AlphaFoldDB" id="A0AAD4BWH2"/>
<feature type="non-terminal residue" evidence="1">
    <location>
        <position position="70"/>
    </location>
</feature>
<keyword evidence="2" id="KW-1185">Reference proteome</keyword>
<gene>
    <name evidence="1" type="ORF">L210DRAFT_816134</name>
</gene>
<evidence type="ECO:0000313" key="2">
    <source>
        <dbReference type="Proteomes" id="UP001194468"/>
    </source>
</evidence>
<name>A0AAD4BWH2_BOLED</name>
<dbReference type="EMBL" id="WHUW01000009">
    <property type="protein sequence ID" value="KAF8442021.1"/>
    <property type="molecule type" value="Genomic_DNA"/>
</dbReference>
<proteinExistence type="predicted"/>
<sequence>ELALFCPTCPQPGINADPSLNDLADWKYTWTFIMDGNFKAEHLHEKRSDNQVWLMDGQGFMVTRPEYKEY</sequence>
<feature type="non-terminal residue" evidence="1">
    <location>
        <position position="1"/>
    </location>
</feature>
<comment type="caution">
    <text evidence="1">The sequence shown here is derived from an EMBL/GenBank/DDBJ whole genome shotgun (WGS) entry which is preliminary data.</text>
</comment>
<reference evidence="1" key="1">
    <citation type="submission" date="2019-10" db="EMBL/GenBank/DDBJ databases">
        <authorList>
            <consortium name="DOE Joint Genome Institute"/>
            <person name="Kuo A."/>
            <person name="Miyauchi S."/>
            <person name="Kiss E."/>
            <person name="Drula E."/>
            <person name="Kohler A."/>
            <person name="Sanchez-Garcia M."/>
            <person name="Andreopoulos B."/>
            <person name="Barry K.W."/>
            <person name="Bonito G."/>
            <person name="Buee M."/>
            <person name="Carver A."/>
            <person name="Chen C."/>
            <person name="Cichocki N."/>
            <person name="Clum A."/>
            <person name="Culley D."/>
            <person name="Crous P.W."/>
            <person name="Fauchery L."/>
            <person name="Girlanda M."/>
            <person name="Hayes R."/>
            <person name="Keri Z."/>
            <person name="LaButti K."/>
            <person name="Lipzen A."/>
            <person name="Lombard V."/>
            <person name="Magnuson J."/>
            <person name="Maillard F."/>
            <person name="Morin E."/>
            <person name="Murat C."/>
            <person name="Nolan M."/>
            <person name="Ohm R."/>
            <person name="Pangilinan J."/>
            <person name="Pereira M."/>
            <person name="Perotto S."/>
            <person name="Peter M."/>
            <person name="Riley R."/>
            <person name="Sitrit Y."/>
            <person name="Stielow B."/>
            <person name="Szollosi G."/>
            <person name="Zifcakova L."/>
            <person name="Stursova M."/>
            <person name="Spatafora J.W."/>
            <person name="Tedersoo L."/>
            <person name="Vaario L.-M."/>
            <person name="Yamada A."/>
            <person name="Yan M."/>
            <person name="Wang P."/>
            <person name="Xu J."/>
            <person name="Bruns T."/>
            <person name="Baldrian P."/>
            <person name="Vilgalys R."/>
            <person name="Henrissat B."/>
            <person name="Grigoriev I.V."/>
            <person name="Hibbett D."/>
            <person name="Nagy L.G."/>
            <person name="Martin F.M."/>
        </authorList>
    </citation>
    <scope>NUCLEOTIDE SEQUENCE</scope>
    <source>
        <strain evidence="1">BED1</strain>
    </source>
</reference>
<accession>A0AAD4BWH2</accession>
<organism evidence="1 2">
    <name type="scientific">Boletus edulis BED1</name>
    <dbReference type="NCBI Taxonomy" id="1328754"/>
    <lineage>
        <taxon>Eukaryota</taxon>
        <taxon>Fungi</taxon>
        <taxon>Dikarya</taxon>
        <taxon>Basidiomycota</taxon>
        <taxon>Agaricomycotina</taxon>
        <taxon>Agaricomycetes</taxon>
        <taxon>Agaricomycetidae</taxon>
        <taxon>Boletales</taxon>
        <taxon>Boletineae</taxon>
        <taxon>Boletaceae</taxon>
        <taxon>Boletoideae</taxon>
        <taxon>Boletus</taxon>
    </lineage>
</organism>
<evidence type="ECO:0000313" key="1">
    <source>
        <dbReference type="EMBL" id="KAF8442021.1"/>
    </source>
</evidence>
<reference evidence="1" key="2">
    <citation type="journal article" date="2020" name="Nat. Commun.">
        <title>Large-scale genome sequencing of mycorrhizal fungi provides insights into the early evolution of symbiotic traits.</title>
        <authorList>
            <person name="Miyauchi S."/>
            <person name="Kiss E."/>
            <person name="Kuo A."/>
            <person name="Drula E."/>
            <person name="Kohler A."/>
            <person name="Sanchez-Garcia M."/>
            <person name="Morin E."/>
            <person name="Andreopoulos B."/>
            <person name="Barry K.W."/>
            <person name="Bonito G."/>
            <person name="Buee M."/>
            <person name="Carver A."/>
            <person name="Chen C."/>
            <person name="Cichocki N."/>
            <person name="Clum A."/>
            <person name="Culley D."/>
            <person name="Crous P.W."/>
            <person name="Fauchery L."/>
            <person name="Girlanda M."/>
            <person name="Hayes R.D."/>
            <person name="Keri Z."/>
            <person name="LaButti K."/>
            <person name="Lipzen A."/>
            <person name="Lombard V."/>
            <person name="Magnuson J."/>
            <person name="Maillard F."/>
            <person name="Murat C."/>
            <person name="Nolan M."/>
            <person name="Ohm R.A."/>
            <person name="Pangilinan J."/>
            <person name="Pereira M.F."/>
            <person name="Perotto S."/>
            <person name="Peter M."/>
            <person name="Pfister S."/>
            <person name="Riley R."/>
            <person name="Sitrit Y."/>
            <person name="Stielow J.B."/>
            <person name="Szollosi G."/>
            <person name="Zifcakova L."/>
            <person name="Stursova M."/>
            <person name="Spatafora J.W."/>
            <person name="Tedersoo L."/>
            <person name="Vaario L.M."/>
            <person name="Yamada A."/>
            <person name="Yan M."/>
            <person name="Wang P."/>
            <person name="Xu J."/>
            <person name="Bruns T."/>
            <person name="Baldrian P."/>
            <person name="Vilgalys R."/>
            <person name="Dunand C."/>
            <person name="Henrissat B."/>
            <person name="Grigoriev I.V."/>
            <person name="Hibbett D."/>
            <person name="Nagy L.G."/>
            <person name="Martin F.M."/>
        </authorList>
    </citation>
    <scope>NUCLEOTIDE SEQUENCE</scope>
    <source>
        <strain evidence="1">BED1</strain>
    </source>
</reference>